<proteinExistence type="predicted"/>
<dbReference type="Proteomes" id="UP000403266">
    <property type="component" value="Unassembled WGS sequence"/>
</dbReference>
<dbReference type="InterPro" id="IPR005025">
    <property type="entry name" value="FMN_Rdtase-like_dom"/>
</dbReference>
<dbReference type="GO" id="GO:0010181">
    <property type="term" value="F:FMN binding"/>
    <property type="evidence" value="ECO:0007669"/>
    <property type="project" value="TreeGrafter"/>
</dbReference>
<dbReference type="PANTHER" id="PTHR30543">
    <property type="entry name" value="CHROMATE REDUCTASE"/>
    <property type="match status" value="1"/>
</dbReference>
<feature type="domain" description="NADPH-dependent FMN reductase-like" evidence="1">
    <location>
        <begin position="2"/>
        <end position="151"/>
    </location>
</feature>
<dbReference type="AlphaFoldDB" id="A0A5N7ME70"/>
<dbReference type="GO" id="GO:0005829">
    <property type="term" value="C:cytosol"/>
    <property type="evidence" value="ECO:0007669"/>
    <property type="project" value="TreeGrafter"/>
</dbReference>
<dbReference type="Pfam" id="PF03358">
    <property type="entry name" value="FMN_red"/>
    <property type="match status" value="1"/>
</dbReference>
<dbReference type="InterPro" id="IPR050712">
    <property type="entry name" value="NAD(P)H-dep_reductase"/>
</dbReference>
<organism evidence="2 3">
    <name type="scientific">Microvirga tunisiensis</name>
    <dbReference type="NCBI Taxonomy" id="2108360"/>
    <lineage>
        <taxon>Bacteria</taxon>
        <taxon>Pseudomonadati</taxon>
        <taxon>Pseudomonadota</taxon>
        <taxon>Alphaproteobacteria</taxon>
        <taxon>Hyphomicrobiales</taxon>
        <taxon>Methylobacteriaceae</taxon>
        <taxon>Microvirga</taxon>
    </lineage>
</organism>
<dbReference type="PANTHER" id="PTHR30543:SF21">
    <property type="entry name" value="NAD(P)H-DEPENDENT FMN REDUCTASE LOT6"/>
    <property type="match status" value="1"/>
</dbReference>
<dbReference type="GO" id="GO:0016491">
    <property type="term" value="F:oxidoreductase activity"/>
    <property type="evidence" value="ECO:0007669"/>
    <property type="project" value="InterPro"/>
</dbReference>
<evidence type="ECO:0000313" key="3">
    <source>
        <dbReference type="Proteomes" id="UP000403266"/>
    </source>
</evidence>
<gene>
    <name evidence="2" type="ORF">FS320_06755</name>
</gene>
<keyword evidence="3" id="KW-1185">Reference proteome</keyword>
<dbReference type="EMBL" id="VOSK01000014">
    <property type="protein sequence ID" value="MPR24940.1"/>
    <property type="molecule type" value="Genomic_DNA"/>
</dbReference>
<evidence type="ECO:0000259" key="1">
    <source>
        <dbReference type="Pfam" id="PF03358"/>
    </source>
</evidence>
<protein>
    <submittedName>
        <fullName evidence="2">NAD(P)H-dependent oxidoreductase</fullName>
    </submittedName>
</protein>
<dbReference type="Gene3D" id="3.40.50.360">
    <property type="match status" value="1"/>
</dbReference>
<accession>A0A5N7ME70</accession>
<name>A0A5N7ME70_9HYPH</name>
<sequence length="191" mass="20735">MTKLIGISGSLRQASYNSALLRNAAGLMPENAELVVETIRGIPLYDGDVEANEGIPERVTELKEVIAVADGLLLVTPEYNNSIPGVFKNAIDWLSRPDTDIKRVFGSKPVAVIGASPGGFGTILSQNAWLPVLRTLRADFWAGGRLMVSRAQAVFNQDGTFADQKIEEQLRKYLEGFTAYVRAARQNASAP</sequence>
<comment type="caution">
    <text evidence="2">The sequence shown here is derived from an EMBL/GenBank/DDBJ whole genome shotgun (WGS) entry which is preliminary data.</text>
</comment>
<reference evidence="2 3" key="1">
    <citation type="journal article" date="2019" name="Syst. Appl. Microbiol.">
        <title>Microvirga tunisiensis sp. nov., a root nodule symbiotic bacterium isolated from Lupinus micranthus and L. luteus grown in Northern Tunisia.</title>
        <authorList>
            <person name="Msaddak A."/>
            <person name="Rejili M."/>
            <person name="Duran D."/>
            <person name="Mars M."/>
            <person name="Palacios J.M."/>
            <person name="Ruiz-Argueso T."/>
            <person name="Rey L."/>
            <person name="Imperial J."/>
        </authorList>
    </citation>
    <scope>NUCLEOTIDE SEQUENCE [LARGE SCALE GENOMIC DNA]</scope>
    <source>
        <strain evidence="2 3">Lmie10</strain>
    </source>
</reference>
<dbReference type="SUPFAM" id="SSF52218">
    <property type="entry name" value="Flavoproteins"/>
    <property type="match status" value="1"/>
</dbReference>
<dbReference type="RefSeq" id="WP_162002991.1">
    <property type="nucleotide sequence ID" value="NZ_VOSJ01000045.1"/>
</dbReference>
<evidence type="ECO:0000313" key="2">
    <source>
        <dbReference type="EMBL" id="MPR24940.1"/>
    </source>
</evidence>
<dbReference type="InterPro" id="IPR029039">
    <property type="entry name" value="Flavoprotein-like_sf"/>
</dbReference>